<evidence type="ECO:0000313" key="4">
    <source>
        <dbReference type="EMBL" id="EHP30746.1"/>
    </source>
</evidence>
<dbReference type="PATRIC" id="fig|929558.5.peg.2214"/>
<dbReference type="GO" id="GO:0003677">
    <property type="term" value="F:DNA binding"/>
    <property type="evidence" value="ECO:0007669"/>
    <property type="project" value="UniProtKB-UniRule"/>
</dbReference>
<accession>B6BMY1</accession>
<name>B6BMY1_SULGG</name>
<sequence length="198" mass="22844">MAIIVDKVQKRKDIALACKEIFFQNGINDLTVSQVAKTAGVGKGTIYDYFKNKEDIVFEIVNILMQEHNETMHKKLKSESTTREKIKVFASIFYDDNEKELRQLYKEFISISLTNPDKEMVDFQTAHTNHYYNWFVEILNEGIEKGEIIDGSQEFARGLFVMAKGMFISSSVTNTIDDLKSEIDKFTDALFNLIEVKK</sequence>
<evidence type="ECO:0000256" key="2">
    <source>
        <dbReference type="PROSITE-ProRule" id="PRU00335"/>
    </source>
</evidence>
<dbReference type="Pfam" id="PF00440">
    <property type="entry name" value="TetR_N"/>
    <property type="match status" value="1"/>
</dbReference>
<dbReference type="InterPro" id="IPR023772">
    <property type="entry name" value="DNA-bd_HTH_TetR-type_CS"/>
</dbReference>
<evidence type="ECO:0000259" key="3">
    <source>
        <dbReference type="PROSITE" id="PS50977"/>
    </source>
</evidence>
<accession>H1FY50</accession>
<feature type="DNA-binding region" description="H-T-H motif" evidence="2">
    <location>
        <begin position="31"/>
        <end position="50"/>
    </location>
</feature>
<dbReference type="SUPFAM" id="SSF48498">
    <property type="entry name" value="Tetracyclin repressor-like, C-terminal domain"/>
    <property type="match status" value="1"/>
</dbReference>
<evidence type="ECO:0000256" key="1">
    <source>
        <dbReference type="ARBA" id="ARBA00023125"/>
    </source>
</evidence>
<dbReference type="PROSITE" id="PS01081">
    <property type="entry name" value="HTH_TETR_1"/>
    <property type="match status" value="1"/>
</dbReference>
<dbReference type="InterPro" id="IPR050624">
    <property type="entry name" value="HTH-type_Tx_Regulator"/>
</dbReference>
<dbReference type="InterPro" id="IPR001647">
    <property type="entry name" value="HTH_TetR"/>
</dbReference>
<dbReference type="PRINTS" id="PR00455">
    <property type="entry name" value="HTHTETR"/>
</dbReference>
<dbReference type="InterPro" id="IPR009057">
    <property type="entry name" value="Homeodomain-like_sf"/>
</dbReference>
<dbReference type="InterPro" id="IPR036271">
    <property type="entry name" value="Tet_transcr_reg_TetR-rel_C_sf"/>
</dbReference>
<dbReference type="RefSeq" id="WP_008339284.1">
    <property type="nucleotide sequence ID" value="NZ_AFRZ01000001.1"/>
</dbReference>
<dbReference type="Proteomes" id="UP000006431">
    <property type="component" value="Unassembled WGS sequence"/>
</dbReference>
<dbReference type="EMBL" id="AFRZ01000001">
    <property type="protein sequence ID" value="EHP30746.1"/>
    <property type="molecule type" value="Genomic_DNA"/>
</dbReference>
<evidence type="ECO:0000313" key="5">
    <source>
        <dbReference type="Proteomes" id="UP000006431"/>
    </source>
</evidence>
<dbReference type="HOGENOM" id="CLU_069356_12_2_7"/>
<protein>
    <submittedName>
        <fullName evidence="4">Transcriptional regulator, TetR family</fullName>
    </submittedName>
</protein>
<dbReference type="AlphaFoldDB" id="B6BMY1"/>
<dbReference type="Gene3D" id="1.10.10.60">
    <property type="entry name" value="Homeodomain-like"/>
    <property type="match status" value="1"/>
</dbReference>
<gene>
    <name evidence="4" type="ORF">SMGD1_2223</name>
</gene>
<dbReference type="PANTHER" id="PTHR43479:SF11">
    <property type="entry name" value="ACREF_ENVCD OPERON REPRESSOR-RELATED"/>
    <property type="match status" value="1"/>
</dbReference>
<dbReference type="eggNOG" id="COG1309">
    <property type="taxonomic scope" value="Bacteria"/>
</dbReference>
<comment type="caution">
    <text evidence="4">The sequence shown here is derived from an EMBL/GenBank/DDBJ whole genome shotgun (WGS) entry which is preliminary data.</text>
</comment>
<keyword evidence="5" id="KW-1185">Reference proteome</keyword>
<dbReference type="STRING" id="929558.SMGD1_2223"/>
<reference evidence="4 5" key="1">
    <citation type="journal article" date="2012" name="Proc. Natl. Acad. Sci. U.S.A.">
        <title>Genome and physiology of a model Epsilonproteobacterium responsible for sulfide detoxification in marine oxygen depletion zones.</title>
        <authorList>
            <person name="Grote J."/>
            <person name="Schott T."/>
            <person name="Bruckner C.G."/>
            <person name="Glockner F.O."/>
            <person name="Jost G."/>
            <person name="Teeling H."/>
            <person name="Labrenz M."/>
            <person name="Jurgens K."/>
        </authorList>
    </citation>
    <scope>NUCLEOTIDE SEQUENCE [LARGE SCALE GENOMIC DNA]</scope>
    <source>
        <strain evidence="4 5">GD1</strain>
    </source>
</reference>
<organism evidence="4 5">
    <name type="scientific">Sulfurimonas gotlandica (strain DSM 19862 / JCM 16533 / GD1)</name>
    <dbReference type="NCBI Taxonomy" id="929558"/>
    <lineage>
        <taxon>Bacteria</taxon>
        <taxon>Pseudomonadati</taxon>
        <taxon>Campylobacterota</taxon>
        <taxon>Epsilonproteobacteria</taxon>
        <taxon>Campylobacterales</taxon>
        <taxon>Sulfurimonadaceae</taxon>
        <taxon>Sulfurimonas</taxon>
    </lineage>
</organism>
<feature type="domain" description="HTH tetR-type" evidence="3">
    <location>
        <begin position="8"/>
        <end position="68"/>
    </location>
</feature>
<dbReference type="Gene3D" id="1.10.357.10">
    <property type="entry name" value="Tetracycline Repressor, domain 2"/>
    <property type="match status" value="1"/>
</dbReference>
<keyword evidence="1 2" id="KW-0238">DNA-binding</keyword>
<dbReference type="OrthoDB" id="9809994at2"/>
<dbReference type="PROSITE" id="PS50977">
    <property type="entry name" value="HTH_TETR_2"/>
    <property type="match status" value="1"/>
</dbReference>
<proteinExistence type="predicted"/>
<dbReference type="PANTHER" id="PTHR43479">
    <property type="entry name" value="ACREF/ENVCD OPERON REPRESSOR-RELATED"/>
    <property type="match status" value="1"/>
</dbReference>
<dbReference type="SUPFAM" id="SSF46689">
    <property type="entry name" value="Homeodomain-like"/>
    <property type="match status" value="1"/>
</dbReference>